<dbReference type="RefSeq" id="XP_015276405.1">
    <property type="nucleotide sequence ID" value="XM_015420919.1"/>
</dbReference>
<dbReference type="InterPro" id="IPR046341">
    <property type="entry name" value="SET_dom_sf"/>
</dbReference>
<evidence type="ECO:0000256" key="2">
    <source>
        <dbReference type="ARBA" id="ARBA00022679"/>
    </source>
</evidence>
<dbReference type="InterPro" id="IPR001214">
    <property type="entry name" value="SET_dom"/>
</dbReference>
<dbReference type="GeneID" id="107118554"/>
<evidence type="ECO:0000256" key="1">
    <source>
        <dbReference type="ARBA" id="ARBA00022603"/>
    </source>
</evidence>
<dbReference type="GO" id="GO:0008168">
    <property type="term" value="F:methyltransferase activity"/>
    <property type="evidence" value="ECO:0007669"/>
    <property type="project" value="UniProtKB-KW"/>
</dbReference>
<sequence length="321" mass="36733">MFWSEEERWRLLQGTGILEAVDKDLANIQMEYSSIILPFLKAHPDLFNPKVHTLELYKKLVAFVMAYSFQEPLEEDEEDEEEPNPPMMVPMADLLNHVASHNANLEYSPECLKMVAIQPIHKGQEVFNTYGQMANWQLLHMYGFAQPYPGNRDDAADIQMLTLCKAALQAAKTDVERQLVLEQWDLLCKMEMVGEEGAFVIGWEKVLTEEELFTALKVLGMPAEEFKEFKEEEGWANEMGENGNTDLTLSMIPTLKASWKKLLFDATLLTLQAYSSGLKAEEDVLSDQQAFSKLNCREQFALHVRYGQKKILQQLLELVSS</sequence>
<organism evidence="5 6">
    <name type="scientific">Gekko japonicus</name>
    <name type="common">Schlegel's Japanese gecko</name>
    <dbReference type="NCBI Taxonomy" id="146911"/>
    <lineage>
        <taxon>Eukaryota</taxon>
        <taxon>Metazoa</taxon>
        <taxon>Chordata</taxon>
        <taxon>Craniata</taxon>
        <taxon>Vertebrata</taxon>
        <taxon>Euteleostomi</taxon>
        <taxon>Lepidosauria</taxon>
        <taxon>Squamata</taxon>
        <taxon>Bifurcata</taxon>
        <taxon>Gekkota</taxon>
        <taxon>Gekkonidae</taxon>
        <taxon>Gekkoninae</taxon>
        <taxon>Gekko</taxon>
    </lineage>
</organism>
<gene>
    <name evidence="6" type="primary">SETD6</name>
</gene>
<evidence type="ECO:0000259" key="4">
    <source>
        <dbReference type="PROSITE" id="PS50280"/>
    </source>
</evidence>
<evidence type="ECO:0000313" key="5">
    <source>
        <dbReference type="Proteomes" id="UP000694871"/>
    </source>
</evidence>
<accession>A0ABM1KRR8</accession>
<dbReference type="InterPro" id="IPR044430">
    <property type="entry name" value="SETD6_SET"/>
</dbReference>
<evidence type="ECO:0000313" key="6">
    <source>
        <dbReference type="RefSeq" id="XP_015276405.1"/>
    </source>
</evidence>
<keyword evidence="1 6" id="KW-0489">Methyltransferase</keyword>
<dbReference type="CDD" id="cd19178">
    <property type="entry name" value="SET_SETD6"/>
    <property type="match status" value="1"/>
</dbReference>
<dbReference type="GO" id="GO:0032259">
    <property type="term" value="P:methylation"/>
    <property type="evidence" value="ECO:0007669"/>
    <property type="project" value="UniProtKB-KW"/>
</dbReference>
<protein>
    <submittedName>
        <fullName evidence="6">N-lysine methyltransferase SETD6 isoform X2</fullName>
    </submittedName>
</protein>
<dbReference type="Gene3D" id="3.90.1420.10">
    <property type="entry name" value="Rubisco LSMT, substrate-binding domain"/>
    <property type="match status" value="1"/>
</dbReference>
<dbReference type="Proteomes" id="UP000694871">
    <property type="component" value="Unplaced"/>
</dbReference>
<dbReference type="InterPro" id="IPR015353">
    <property type="entry name" value="Rubisco_LSMT_subst-bd"/>
</dbReference>
<name>A0ABM1KRR8_GEKJA</name>
<dbReference type="InterPro" id="IPR036464">
    <property type="entry name" value="Rubisco_LSMT_subst-bd_sf"/>
</dbReference>
<dbReference type="Pfam" id="PF09273">
    <property type="entry name" value="Rubis-subs-bind"/>
    <property type="match status" value="1"/>
</dbReference>
<dbReference type="PROSITE" id="PS50280">
    <property type="entry name" value="SET"/>
    <property type="match status" value="1"/>
</dbReference>
<dbReference type="SUPFAM" id="SSF81822">
    <property type="entry name" value="RuBisCo LSMT C-terminal, substrate-binding domain"/>
    <property type="match status" value="1"/>
</dbReference>
<dbReference type="Gene3D" id="3.90.1410.10">
    <property type="entry name" value="set domain protein methyltransferase, domain 1"/>
    <property type="match status" value="1"/>
</dbReference>
<evidence type="ECO:0000256" key="3">
    <source>
        <dbReference type="ARBA" id="ARBA00022691"/>
    </source>
</evidence>
<keyword evidence="3" id="KW-0949">S-adenosyl-L-methionine</keyword>
<keyword evidence="5" id="KW-1185">Reference proteome</keyword>
<dbReference type="Pfam" id="PF00856">
    <property type="entry name" value="SET"/>
    <property type="match status" value="1"/>
</dbReference>
<dbReference type="PANTHER" id="PTHR13271:SF34">
    <property type="entry name" value="N-LYSINE METHYLTRANSFERASE SETD6"/>
    <property type="match status" value="1"/>
</dbReference>
<dbReference type="InterPro" id="IPR050600">
    <property type="entry name" value="SETD3_SETD6_MTase"/>
</dbReference>
<dbReference type="SUPFAM" id="SSF82199">
    <property type="entry name" value="SET domain"/>
    <property type="match status" value="1"/>
</dbReference>
<proteinExistence type="predicted"/>
<feature type="domain" description="SET" evidence="4">
    <location>
        <begin position="1"/>
        <end position="131"/>
    </location>
</feature>
<reference evidence="6" key="1">
    <citation type="submission" date="2025-08" db="UniProtKB">
        <authorList>
            <consortium name="RefSeq"/>
        </authorList>
    </citation>
    <scope>IDENTIFICATION</scope>
</reference>
<keyword evidence="2" id="KW-0808">Transferase</keyword>
<dbReference type="PANTHER" id="PTHR13271">
    <property type="entry name" value="UNCHARACTERIZED PUTATIVE METHYLTRANSFERASE"/>
    <property type="match status" value="1"/>
</dbReference>